<sequence length="73" mass="8080">MNSDVVSQHDLLEKNVNLENIIMHNQHSPSKKDGKKEKKERTKHTRKPKKGGKKGKKTTEGAGSQDATTTAKA</sequence>
<accession>A0A0N4ZGP9</accession>
<feature type="region of interest" description="Disordered" evidence="1">
    <location>
        <begin position="15"/>
        <end position="73"/>
    </location>
</feature>
<evidence type="ECO:0000256" key="1">
    <source>
        <dbReference type="SAM" id="MobiDB-lite"/>
    </source>
</evidence>
<feature type="compositionally biased region" description="Basic residues" evidence="1">
    <location>
        <begin position="41"/>
        <end position="56"/>
    </location>
</feature>
<protein>
    <submittedName>
        <fullName evidence="3">Uncharacterized protein</fullName>
    </submittedName>
</protein>
<organism evidence="2 3">
    <name type="scientific">Parastrongyloides trichosuri</name>
    <name type="common">Possum-specific nematode worm</name>
    <dbReference type="NCBI Taxonomy" id="131310"/>
    <lineage>
        <taxon>Eukaryota</taxon>
        <taxon>Metazoa</taxon>
        <taxon>Ecdysozoa</taxon>
        <taxon>Nematoda</taxon>
        <taxon>Chromadorea</taxon>
        <taxon>Rhabditida</taxon>
        <taxon>Tylenchina</taxon>
        <taxon>Panagrolaimomorpha</taxon>
        <taxon>Strongyloidoidea</taxon>
        <taxon>Strongyloididae</taxon>
        <taxon>Parastrongyloides</taxon>
    </lineage>
</organism>
<dbReference type="AlphaFoldDB" id="A0A0N4ZGP9"/>
<evidence type="ECO:0000313" key="3">
    <source>
        <dbReference type="WBParaSite" id="PTRK_0000695500.1"/>
    </source>
</evidence>
<evidence type="ECO:0000313" key="2">
    <source>
        <dbReference type="Proteomes" id="UP000038045"/>
    </source>
</evidence>
<keyword evidence="2" id="KW-1185">Reference proteome</keyword>
<name>A0A0N4ZGP9_PARTI</name>
<dbReference type="WBParaSite" id="PTRK_0000695500.1">
    <property type="protein sequence ID" value="PTRK_0000695500.1"/>
    <property type="gene ID" value="PTRK_0000695500"/>
</dbReference>
<dbReference type="Proteomes" id="UP000038045">
    <property type="component" value="Unplaced"/>
</dbReference>
<reference evidence="3" key="1">
    <citation type="submission" date="2017-02" db="UniProtKB">
        <authorList>
            <consortium name="WormBaseParasite"/>
        </authorList>
    </citation>
    <scope>IDENTIFICATION</scope>
</reference>
<proteinExistence type="predicted"/>
<feature type="compositionally biased region" description="Basic and acidic residues" evidence="1">
    <location>
        <begin position="30"/>
        <end position="40"/>
    </location>
</feature>